<evidence type="ECO:0000256" key="2">
    <source>
        <dbReference type="ARBA" id="ARBA00022917"/>
    </source>
</evidence>
<dbReference type="Pfam" id="PF01765">
    <property type="entry name" value="RRF"/>
    <property type="match status" value="1"/>
</dbReference>
<dbReference type="AlphaFoldDB" id="A0A0C9UVY3"/>
<dbReference type="Gene3D" id="3.30.1360.40">
    <property type="match status" value="1"/>
</dbReference>
<dbReference type="OrthoDB" id="407355at2759"/>
<dbReference type="InterPro" id="IPR023584">
    <property type="entry name" value="Ribosome_recyc_fac_dom"/>
</dbReference>
<proteinExistence type="inferred from homology"/>
<dbReference type="InterPro" id="IPR002661">
    <property type="entry name" value="Ribosome_recyc_fac"/>
</dbReference>
<feature type="region of interest" description="Disordered" evidence="4">
    <location>
        <begin position="39"/>
        <end position="70"/>
    </location>
</feature>
<evidence type="ECO:0000313" key="7">
    <source>
        <dbReference type="Proteomes" id="UP000054279"/>
    </source>
</evidence>
<accession>A0A0C9UVY3</accession>
<feature type="compositionally biased region" description="Basic and acidic residues" evidence="4">
    <location>
        <begin position="45"/>
        <end position="60"/>
    </location>
</feature>
<reference evidence="6 7" key="1">
    <citation type="submission" date="2014-06" db="EMBL/GenBank/DDBJ databases">
        <title>Evolutionary Origins and Diversification of the Mycorrhizal Mutualists.</title>
        <authorList>
            <consortium name="DOE Joint Genome Institute"/>
            <consortium name="Mycorrhizal Genomics Consortium"/>
            <person name="Kohler A."/>
            <person name="Kuo A."/>
            <person name="Nagy L.G."/>
            <person name="Floudas D."/>
            <person name="Copeland A."/>
            <person name="Barry K.W."/>
            <person name="Cichocki N."/>
            <person name="Veneault-Fourrey C."/>
            <person name="LaButti K."/>
            <person name="Lindquist E.A."/>
            <person name="Lipzen A."/>
            <person name="Lundell T."/>
            <person name="Morin E."/>
            <person name="Murat C."/>
            <person name="Riley R."/>
            <person name="Ohm R."/>
            <person name="Sun H."/>
            <person name="Tunlid A."/>
            <person name="Henrissat B."/>
            <person name="Grigoriev I.V."/>
            <person name="Hibbett D.S."/>
            <person name="Martin F."/>
        </authorList>
    </citation>
    <scope>NUCLEOTIDE SEQUENCE [LARGE SCALE GENOMIC DNA]</scope>
    <source>
        <strain evidence="6 7">SS14</strain>
    </source>
</reference>
<feature type="domain" description="Ribosome recycling factor" evidence="5">
    <location>
        <begin position="116"/>
        <end position="265"/>
    </location>
</feature>
<dbReference type="GO" id="GO:0005739">
    <property type="term" value="C:mitochondrion"/>
    <property type="evidence" value="ECO:0007669"/>
    <property type="project" value="TreeGrafter"/>
</dbReference>
<comment type="similarity">
    <text evidence="1">Belongs to the RRF family.</text>
</comment>
<keyword evidence="7" id="KW-1185">Reference proteome</keyword>
<dbReference type="Gene3D" id="1.10.132.20">
    <property type="entry name" value="Ribosome-recycling factor"/>
    <property type="match status" value="1"/>
</dbReference>
<dbReference type="SUPFAM" id="SSF55194">
    <property type="entry name" value="Ribosome recycling factor, RRF"/>
    <property type="match status" value="1"/>
</dbReference>
<protein>
    <recommendedName>
        <fullName evidence="5">Ribosome recycling factor domain-containing protein</fullName>
    </recommendedName>
</protein>
<evidence type="ECO:0000256" key="3">
    <source>
        <dbReference type="ARBA" id="ARBA00024909"/>
    </source>
</evidence>
<sequence length="267" mass="29481">MLSTLALSRTAFVRTSLRAAQGTSNSGLSLALVRAYAKASKNKNNKKEKEEPPVRPEKVGPKGSHATSTANLIPSSKRAFQDDLTQAEYDNASTKMGLSVEWSRKEAAALTARGVGLVTPSILDSVRVSLPDADKDSRIQELGTIGMREGNNLIITLFEDHYVKHVEKAVYAAKIPNVVPQKVDARTIKVVIPKPTMEARTQLAVGAAKIAEEARIQIRKTRDAVVRKYKWKPRTDEVELEQFQKLVDNRIKEVDQVLAKAKQELAK</sequence>
<dbReference type="GO" id="GO:0006412">
    <property type="term" value="P:translation"/>
    <property type="evidence" value="ECO:0007669"/>
    <property type="project" value="UniProtKB-KW"/>
</dbReference>
<name>A0A0C9UVY3_SPHS4</name>
<comment type="function">
    <text evidence="3">Necessary for protein synthesis in mitochondria. Functions as a ribosome recycling factor in mitochondria.</text>
</comment>
<dbReference type="Proteomes" id="UP000054279">
    <property type="component" value="Unassembled WGS sequence"/>
</dbReference>
<dbReference type="EMBL" id="KN837155">
    <property type="protein sequence ID" value="KIJ39029.1"/>
    <property type="molecule type" value="Genomic_DNA"/>
</dbReference>
<evidence type="ECO:0000259" key="5">
    <source>
        <dbReference type="Pfam" id="PF01765"/>
    </source>
</evidence>
<evidence type="ECO:0000256" key="1">
    <source>
        <dbReference type="ARBA" id="ARBA00005912"/>
    </source>
</evidence>
<gene>
    <name evidence="6" type="ORF">M422DRAFT_230863</name>
</gene>
<dbReference type="PANTHER" id="PTHR20982:SF3">
    <property type="entry name" value="MITOCHONDRIAL RIBOSOME RECYCLING FACTOR PSEUDO 1"/>
    <property type="match status" value="1"/>
</dbReference>
<evidence type="ECO:0000256" key="4">
    <source>
        <dbReference type="SAM" id="MobiDB-lite"/>
    </source>
</evidence>
<dbReference type="PANTHER" id="PTHR20982">
    <property type="entry name" value="RIBOSOME RECYCLING FACTOR"/>
    <property type="match status" value="1"/>
</dbReference>
<organism evidence="6 7">
    <name type="scientific">Sphaerobolus stellatus (strain SS14)</name>
    <dbReference type="NCBI Taxonomy" id="990650"/>
    <lineage>
        <taxon>Eukaryota</taxon>
        <taxon>Fungi</taxon>
        <taxon>Dikarya</taxon>
        <taxon>Basidiomycota</taxon>
        <taxon>Agaricomycotina</taxon>
        <taxon>Agaricomycetes</taxon>
        <taxon>Phallomycetidae</taxon>
        <taxon>Geastrales</taxon>
        <taxon>Sphaerobolaceae</taxon>
        <taxon>Sphaerobolus</taxon>
    </lineage>
</organism>
<dbReference type="InterPro" id="IPR036191">
    <property type="entry name" value="RRF_sf"/>
</dbReference>
<dbReference type="GO" id="GO:0043023">
    <property type="term" value="F:ribosomal large subunit binding"/>
    <property type="evidence" value="ECO:0007669"/>
    <property type="project" value="TreeGrafter"/>
</dbReference>
<keyword evidence="2" id="KW-0648">Protein biosynthesis</keyword>
<dbReference type="HOGENOM" id="CLU_092155_0_0_1"/>
<evidence type="ECO:0000313" key="6">
    <source>
        <dbReference type="EMBL" id="KIJ39029.1"/>
    </source>
</evidence>